<name>C4JX69_UNCRE</name>
<dbReference type="RefSeq" id="XP_002583275.1">
    <property type="nucleotide sequence ID" value="XM_002583229.1"/>
</dbReference>
<gene>
    <name evidence="3" type="ORF">UREG_06242</name>
</gene>
<protein>
    <submittedName>
        <fullName evidence="3">Uncharacterized protein</fullName>
    </submittedName>
</protein>
<dbReference type="HOGENOM" id="CLU_765053_0_0_1"/>
<feature type="region of interest" description="Disordered" evidence="1">
    <location>
        <begin position="237"/>
        <end position="301"/>
    </location>
</feature>
<dbReference type="Proteomes" id="UP000002058">
    <property type="component" value="Unassembled WGS sequence"/>
</dbReference>
<dbReference type="VEuPathDB" id="FungiDB:UREG_06242"/>
<dbReference type="InParanoid" id="C4JX69"/>
<feature type="compositionally biased region" description="Low complexity" evidence="1">
    <location>
        <begin position="261"/>
        <end position="277"/>
    </location>
</feature>
<feature type="compositionally biased region" description="Polar residues" evidence="1">
    <location>
        <begin position="237"/>
        <end position="260"/>
    </location>
</feature>
<evidence type="ECO:0000313" key="4">
    <source>
        <dbReference type="Proteomes" id="UP000002058"/>
    </source>
</evidence>
<evidence type="ECO:0000256" key="2">
    <source>
        <dbReference type="SAM" id="Phobius"/>
    </source>
</evidence>
<accession>C4JX69</accession>
<feature type="transmembrane region" description="Helical" evidence="2">
    <location>
        <begin position="205"/>
        <end position="229"/>
    </location>
</feature>
<dbReference type="AlphaFoldDB" id="C4JX69"/>
<feature type="region of interest" description="Disordered" evidence="1">
    <location>
        <begin position="319"/>
        <end position="350"/>
    </location>
</feature>
<evidence type="ECO:0000256" key="1">
    <source>
        <dbReference type="SAM" id="MobiDB-lite"/>
    </source>
</evidence>
<dbReference type="KEGG" id="ure:UREG_06242"/>
<keyword evidence="4" id="KW-1185">Reference proteome</keyword>
<dbReference type="EMBL" id="CH476618">
    <property type="protein sequence ID" value="EEP81377.1"/>
    <property type="molecule type" value="Genomic_DNA"/>
</dbReference>
<feature type="compositionally biased region" description="Pro residues" evidence="1">
    <location>
        <begin position="278"/>
        <end position="294"/>
    </location>
</feature>
<dbReference type="OrthoDB" id="10516204at2759"/>
<dbReference type="OMA" id="WRIFNIV"/>
<dbReference type="GeneID" id="8441595"/>
<keyword evidence="2" id="KW-0812">Transmembrane</keyword>
<keyword evidence="2" id="KW-1133">Transmembrane helix</keyword>
<proteinExistence type="predicted"/>
<keyword evidence="2" id="KW-0472">Membrane</keyword>
<organism evidence="3 4">
    <name type="scientific">Uncinocarpus reesii (strain UAMH 1704)</name>
    <dbReference type="NCBI Taxonomy" id="336963"/>
    <lineage>
        <taxon>Eukaryota</taxon>
        <taxon>Fungi</taxon>
        <taxon>Dikarya</taxon>
        <taxon>Ascomycota</taxon>
        <taxon>Pezizomycotina</taxon>
        <taxon>Eurotiomycetes</taxon>
        <taxon>Eurotiomycetidae</taxon>
        <taxon>Onygenales</taxon>
        <taxon>Onygenaceae</taxon>
        <taxon>Uncinocarpus</taxon>
    </lineage>
</organism>
<dbReference type="eggNOG" id="ENOG502T4YJ">
    <property type="taxonomic scope" value="Eukaryota"/>
</dbReference>
<evidence type="ECO:0000313" key="3">
    <source>
        <dbReference type="EMBL" id="EEP81377.1"/>
    </source>
</evidence>
<feature type="compositionally biased region" description="Polar residues" evidence="1">
    <location>
        <begin position="332"/>
        <end position="343"/>
    </location>
</feature>
<reference evidence="4" key="1">
    <citation type="journal article" date="2009" name="Genome Res.">
        <title>Comparative genomic analyses of the human fungal pathogens Coccidioides and their relatives.</title>
        <authorList>
            <person name="Sharpton T.J."/>
            <person name="Stajich J.E."/>
            <person name="Rounsley S.D."/>
            <person name="Gardner M.J."/>
            <person name="Wortman J.R."/>
            <person name="Jordar V.S."/>
            <person name="Maiti R."/>
            <person name="Kodira C.D."/>
            <person name="Neafsey D.E."/>
            <person name="Zeng Q."/>
            <person name="Hung C.-Y."/>
            <person name="McMahan C."/>
            <person name="Muszewska A."/>
            <person name="Grynberg M."/>
            <person name="Mandel M.A."/>
            <person name="Kellner E.M."/>
            <person name="Barker B.M."/>
            <person name="Galgiani J.N."/>
            <person name="Orbach M.J."/>
            <person name="Kirkland T.N."/>
            <person name="Cole G.T."/>
            <person name="Henn M.R."/>
            <person name="Birren B.W."/>
            <person name="Taylor J.W."/>
        </authorList>
    </citation>
    <scope>NUCLEOTIDE SEQUENCE [LARGE SCALE GENOMIC DNA]</scope>
    <source>
        <strain evidence="4">UAMH 1704</strain>
    </source>
</reference>
<sequence>MSAIYTPWISAAAETWLCATFCLIDNPHPVSRSKAVLLTRDLDIPNPFTKQHTGMEQIPIGFVRPRSRSSNRQTNRFPSNTPDFVPGVPYFRPSSSIYSRPLAYNDEHFSVGRNVETDRGQNGLFIPSAQSGADRISETTSFGGLMRRFDSTVVQERDDGLRERVERNVEAGQVAEQPIEENGPDEGNGFCYCEDCERRWRIFNIVFIVVSILVAIILIIIVCMTLGVFNHRATNSGAPVSTNSSLPITPTMSQNIKTEYSSPSGIMSTTTSSTSSPSPSPSLSPSPSPSPTPTPQVTFTTSTTFIRSTFRTTIWVTTTKPLPDPIDRKSSEIPSPTSVAPSSTEDDKTTTIYSPVTTIYLTALATNPG</sequence>